<accession>A0ABW9G2R9</accession>
<evidence type="ECO:0000313" key="1">
    <source>
        <dbReference type="EMBL" id="MFM2483787.1"/>
    </source>
</evidence>
<evidence type="ECO:0000313" key="2">
    <source>
        <dbReference type="Proteomes" id="UP001629953"/>
    </source>
</evidence>
<dbReference type="EMBL" id="JBEQCT010000001">
    <property type="protein sequence ID" value="MFM2483787.1"/>
    <property type="molecule type" value="Genomic_DNA"/>
</dbReference>
<evidence type="ECO:0008006" key="3">
    <source>
        <dbReference type="Google" id="ProtNLM"/>
    </source>
</evidence>
<keyword evidence="2" id="KW-1185">Reference proteome</keyword>
<gene>
    <name evidence="1" type="ORF">ABUE30_01650</name>
</gene>
<proteinExistence type="predicted"/>
<dbReference type="RefSeq" id="WP_408621942.1">
    <property type="nucleotide sequence ID" value="NZ_JBEQCT010000001.1"/>
</dbReference>
<dbReference type="Proteomes" id="UP001629953">
    <property type="component" value="Unassembled WGS sequence"/>
</dbReference>
<reference evidence="1 2" key="1">
    <citation type="journal article" date="2013" name="Int. J. Syst. Evol. Microbiol.">
        <title>Celerinatantimonas yamalensis sp. nov., a cold-adapted diazotrophic bacterium from a cold permafrost brine.</title>
        <authorList>
            <person name="Shcherbakova V."/>
            <person name="Chuvilskaya N."/>
            <person name="Rivkina E."/>
            <person name="Demidov N."/>
            <person name="Uchaeva V."/>
            <person name="Suetin S."/>
            <person name="Suzina N."/>
            <person name="Gilichinsky D."/>
        </authorList>
    </citation>
    <scope>NUCLEOTIDE SEQUENCE [LARGE SCALE GENOMIC DNA]</scope>
    <source>
        <strain evidence="1 2">C7</strain>
    </source>
</reference>
<comment type="caution">
    <text evidence="1">The sequence shown here is derived from an EMBL/GenBank/DDBJ whole genome shotgun (WGS) entry which is preliminary data.</text>
</comment>
<organism evidence="1 2">
    <name type="scientific">Celerinatantimonas yamalensis</name>
    <dbReference type="NCBI Taxonomy" id="559956"/>
    <lineage>
        <taxon>Bacteria</taxon>
        <taxon>Pseudomonadati</taxon>
        <taxon>Pseudomonadota</taxon>
        <taxon>Gammaproteobacteria</taxon>
        <taxon>Celerinatantimonadaceae</taxon>
        <taxon>Celerinatantimonas</taxon>
    </lineage>
</organism>
<name>A0ABW9G2R9_9GAMM</name>
<protein>
    <recommendedName>
        <fullName evidence="3">Reverse transcriptase (RNA-dependent DNA polymerase)</fullName>
    </recommendedName>
</protein>
<sequence>MTNITFKVHTHPKHRFQNLYGLLNTDSLYQRWEQLNKQAAPGIDGMIINHYQQRLVANINCLSHSLFGGVVPAKCKLGAAKGCCKKS</sequence>